<keyword evidence="5" id="KW-0482">Metalloprotease</keyword>
<feature type="region of interest" description="Disordered" evidence="9">
    <location>
        <begin position="179"/>
        <end position="216"/>
    </location>
</feature>
<evidence type="ECO:0000256" key="8">
    <source>
        <dbReference type="PROSITE-ProRule" id="PRU00276"/>
    </source>
</evidence>
<evidence type="ECO:0000256" key="4">
    <source>
        <dbReference type="ARBA" id="ARBA00022833"/>
    </source>
</evidence>
<dbReference type="GO" id="GO:0004222">
    <property type="term" value="F:metalloendopeptidase activity"/>
    <property type="evidence" value="ECO:0007669"/>
    <property type="project" value="InterPro"/>
</dbReference>
<keyword evidence="2 8" id="KW-0479">Metal-binding</keyword>
<feature type="binding site" evidence="8">
    <location>
        <position position="43"/>
    </location>
    <ligand>
        <name>Zn(2+)</name>
        <dbReference type="ChEBI" id="CHEBI:29105"/>
        <note>catalytic</note>
    </ligand>
</feature>
<dbReference type="InterPro" id="IPR041645">
    <property type="entry name" value="ADAMTS_CR_2"/>
</dbReference>
<sequence>QAMWEGDCDNQFQTLCGDVVESKSFEAAFVIAHEMGHSLGMQHDGTGNDCDRDKYIMSDRTGAGKTNWSPCSNKYLHKFLQRPSAACLSDVGKPASPEVDLKRQAQLPGEAFPAEDQCRMALGEKHRPYRSSKSPFNDVCRELWCLDGSWATPAHPALDGTTCAEGKYCREGACVAKPRGGNGKRSEPQAVTKGTTTTRRTTTTTTTRRPSRQNPYGVNFRGFIDDLLNRFGDFFSFGGRQR</sequence>
<evidence type="ECO:0000256" key="5">
    <source>
        <dbReference type="ARBA" id="ARBA00023049"/>
    </source>
</evidence>
<keyword evidence="6" id="KW-1015">Disulfide bond</keyword>
<proteinExistence type="predicted"/>
<evidence type="ECO:0000259" key="10">
    <source>
        <dbReference type="PROSITE" id="PS50215"/>
    </source>
</evidence>
<organism evidence="11">
    <name type="scientific">Ornithodoros brasiliensis</name>
    <name type="common">Mouro tick</name>
    <dbReference type="NCBI Taxonomy" id="888526"/>
    <lineage>
        <taxon>Eukaryota</taxon>
        <taxon>Metazoa</taxon>
        <taxon>Ecdysozoa</taxon>
        <taxon>Arthropoda</taxon>
        <taxon>Chelicerata</taxon>
        <taxon>Arachnida</taxon>
        <taxon>Acari</taxon>
        <taxon>Parasitiformes</taxon>
        <taxon>Ixodida</taxon>
        <taxon>Ixodoidea</taxon>
        <taxon>Argasidae</taxon>
        <taxon>Ornithodorinae</taxon>
        <taxon>Ornithodoros</taxon>
    </lineage>
</organism>
<evidence type="ECO:0000256" key="9">
    <source>
        <dbReference type="SAM" id="MobiDB-lite"/>
    </source>
</evidence>
<evidence type="ECO:0000256" key="1">
    <source>
        <dbReference type="ARBA" id="ARBA00022670"/>
    </source>
</evidence>
<dbReference type="EMBL" id="GETE01000597">
    <property type="protein sequence ID" value="JAT79033.1"/>
    <property type="molecule type" value="Transcribed_RNA"/>
</dbReference>
<dbReference type="GO" id="GO:0046872">
    <property type="term" value="F:metal ion binding"/>
    <property type="evidence" value="ECO:0007669"/>
    <property type="project" value="UniProtKB-KW"/>
</dbReference>
<evidence type="ECO:0000313" key="11">
    <source>
        <dbReference type="EMBL" id="JAT79033.1"/>
    </source>
</evidence>
<dbReference type="Pfam" id="PF17771">
    <property type="entry name" value="ADAMTS_CR_2"/>
    <property type="match status" value="1"/>
</dbReference>
<dbReference type="PROSITE" id="PS50215">
    <property type="entry name" value="ADAM_MEPRO"/>
    <property type="match status" value="1"/>
</dbReference>
<protein>
    <submittedName>
        <fullName evidence="11">A disintegrin and metalloproteinase with thrombospondin motifs 7 like</fullName>
    </submittedName>
</protein>
<dbReference type="Gene3D" id="3.40.390.10">
    <property type="entry name" value="Collagenase (Catalytic Domain)"/>
    <property type="match status" value="1"/>
</dbReference>
<feature type="domain" description="Peptidase M12B" evidence="10">
    <location>
        <begin position="1"/>
        <end position="92"/>
    </location>
</feature>
<dbReference type="GO" id="GO:0030198">
    <property type="term" value="P:extracellular matrix organization"/>
    <property type="evidence" value="ECO:0007669"/>
    <property type="project" value="TreeGrafter"/>
</dbReference>
<comment type="caution">
    <text evidence="8">Lacks conserved residue(s) required for the propagation of feature annotation.</text>
</comment>
<evidence type="ECO:0000256" key="3">
    <source>
        <dbReference type="ARBA" id="ARBA00022801"/>
    </source>
</evidence>
<evidence type="ECO:0000256" key="2">
    <source>
        <dbReference type="ARBA" id="ARBA00022723"/>
    </source>
</evidence>
<keyword evidence="11" id="KW-0401">Integrin</keyword>
<feature type="binding site" evidence="8">
    <location>
        <position position="33"/>
    </location>
    <ligand>
        <name>Zn(2+)</name>
        <dbReference type="ChEBI" id="CHEBI:29105"/>
        <note>catalytic</note>
    </ligand>
</feature>
<dbReference type="GO" id="GO:0006508">
    <property type="term" value="P:proteolysis"/>
    <property type="evidence" value="ECO:0007669"/>
    <property type="project" value="UniProtKB-KW"/>
</dbReference>
<dbReference type="InterPro" id="IPR001590">
    <property type="entry name" value="Peptidase_M12B"/>
</dbReference>
<feature type="non-terminal residue" evidence="11">
    <location>
        <position position="1"/>
    </location>
</feature>
<evidence type="ECO:0000256" key="7">
    <source>
        <dbReference type="ARBA" id="ARBA00023180"/>
    </source>
</evidence>
<dbReference type="GO" id="GO:0031012">
    <property type="term" value="C:extracellular matrix"/>
    <property type="evidence" value="ECO:0007669"/>
    <property type="project" value="TreeGrafter"/>
</dbReference>
<dbReference type="InterPro" id="IPR050439">
    <property type="entry name" value="ADAMTS_ADAMTS-like"/>
</dbReference>
<dbReference type="PANTHER" id="PTHR13723:SF275">
    <property type="entry name" value="STALL, ISOFORM C"/>
    <property type="match status" value="1"/>
</dbReference>
<dbReference type="GO" id="GO:0007229">
    <property type="term" value="P:integrin-mediated signaling pathway"/>
    <property type="evidence" value="ECO:0007669"/>
    <property type="project" value="UniProtKB-KW"/>
</dbReference>
<dbReference type="PANTHER" id="PTHR13723">
    <property type="entry name" value="ADAMTS A DISINTEGRIN AND METALLOPROTEASE WITH THROMBOSPONDIN MOTIFS PROTEASE"/>
    <property type="match status" value="1"/>
</dbReference>
<evidence type="ECO:0000256" key="6">
    <source>
        <dbReference type="ARBA" id="ARBA00023157"/>
    </source>
</evidence>
<dbReference type="InterPro" id="IPR024079">
    <property type="entry name" value="MetalloPept_cat_dom_sf"/>
</dbReference>
<keyword evidence="3" id="KW-0378">Hydrolase</keyword>
<feature type="binding site" evidence="8">
    <location>
        <position position="37"/>
    </location>
    <ligand>
        <name>Zn(2+)</name>
        <dbReference type="ChEBI" id="CHEBI:29105"/>
        <note>catalytic</note>
    </ligand>
</feature>
<feature type="compositionally biased region" description="Low complexity" evidence="9">
    <location>
        <begin position="195"/>
        <end position="208"/>
    </location>
</feature>
<dbReference type="AlphaFoldDB" id="A0A1D2AJ65"/>
<reference evidence="11" key="1">
    <citation type="submission" date="2016-07" db="EMBL/GenBank/DDBJ databases">
        <title>Salivary Glands transcriptome analysis on engorged females of Ornithodoros brasiliensis (Acari:Argasidae).</title>
        <authorList>
            <person name="Simons S.M."/>
            <person name="Carvalho E."/>
            <person name="Junqueira-de-Azevedo I."/>
            <person name="Ho P.L."/>
            <person name="Giovanni D."/>
            <person name="Mendonca R."/>
            <person name="Onofrio V."/>
            <person name="Landulfo G."/>
            <person name="Ramirez D."/>
            <person name="Barros-Battesti D."/>
        </authorList>
    </citation>
    <scope>NUCLEOTIDE SEQUENCE</scope>
    <source>
        <strain evidence="11">Female</strain>
        <tissue evidence="11">Salivary gland</tissue>
    </source>
</reference>
<dbReference type="Pfam" id="PF01421">
    <property type="entry name" value="Reprolysin"/>
    <property type="match status" value="1"/>
</dbReference>
<keyword evidence="4 8" id="KW-0862">Zinc</keyword>
<keyword evidence="7" id="KW-0325">Glycoprotein</keyword>
<keyword evidence="1" id="KW-0645">Protease</keyword>
<dbReference type="Gene3D" id="3.40.1620.60">
    <property type="match status" value="1"/>
</dbReference>
<accession>A0A1D2AJ65</accession>
<feature type="active site" evidence="8">
    <location>
        <position position="34"/>
    </location>
</feature>
<name>A0A1D2AJ65_ORNBR</name>
<dbReference type="SUPFAM" id="SSF55486">
    <property type="entry name" value="Metalloproteases ('zincins'), catalytic domain"/>
    <property type="match status" value="1"/>
</dbReference>